<dbReference type="Pfam" id="PF08032">
    <property type="entry name" value="SpoU_sub_bind"/>
    <property type="match status" value="1"/>
</dbReference>
<dbReference type="eggNOG" id="COG0566">
    <property type="taxonomic scope" value="Bacteria"/>
</dbReference>
<dbReference type="InterPro" id="IPR018303">
    <property type="entry name" value="ATPase_P-typ_P_site"/>
</dbReference>
<dbReference type="GO" id="GO:0003723">
    <property type="term" value="F:RNA binding"/>
    <property type="evidence" value="ECO:0007669"/>
    <property type="project" value="InterPro"/>
</dbReference>
<dbReference type="GO" id="GO:0032259">
    <property type="term" value="P:methylation"/>
    <property type="evidence" value="ECO:0007669"/>
    <property type="project" value="UniProtKB-KW"/>
</dbReference>
<keyword evidence="8 9" id="KW-0472">Membrane</keyword>
<dbReference type="SUPFAM" id="SSF81665">
    <property type="entry name" value="Calcium ATPase, transmembrane domain M"/>
    <property type="match status" value="1"/>
</dbReference>
<dbReference type="InterPro" id="IPR013123">
    <property type="entry name" value="SpoU_subst-bd"/>
</dbReference>
<dbReference type="KEGG" id="poy:PAM_252"/>
<keyword evidence="5 9" id="KW-0812">Transmembrane</keyword>
<dbReference type="PRINTS" id="PR00120">
    <property type="entry name" value="HATPASE"/>
</dbReference>
<dbReference type="InterPro" id="IPR001537">
    <property type="entry name" value="SpoU_MeTrfase"/>
</dbReference>
<dbReference type="Gene3D" id="3.40.1280.10">
    <property type="match status" value="1"/>
</dbReference>
<reference evidence="11 12" key="1">
    <citation type="journal article" date="2004" name="Nat. Genet.">
        <title>Reductive evolution suggested from the complete genome sequence of a plant-pathogenic phytoplasma.</title>
        <authorList>
            <person name="Oshima K."/>
            <person name="Kakizawa S."/>
            <person name="Nishigawa H."/>
            <person name="Jung H.-Y."/>
            <person name="Wei W."/>
            <person name="Suzuki S."/>
            <person name="Arashida R."/>
            <person name="Nakata D."/>
            <person name="Miyata S."/>
            <person name="Ugaki M."/>
            <person name="Namba S."/>
        </authorList>
    </citation>
    <scope>NUCLEOTIDE SEQUENCE [LARGE SCALE GENOMIC DNA]</scope>
    <source>
        <strain evidence="12">OY-M</strain>
    </source>
</reference>
<dbReference type="BioCyc" id="OYEL262768:G1G26-309-MONOMER"/>
<feature type="transmembrane region" description="Helical" evidence="9">
    <location>
        <begin position="81"/>
        <end position="99"/>
    </location>
</feature>
<dbReference type="InterPro" id="IPR059000">
    <property type="entry name" value="ATPase_P-type_domA"/>
</dbReference>
<protein>
    <submittedName>
        <fullName evidence="11">Cation transport ATPase</fullName>
    </submittedName>
</protein>
<evidence type="ECO:0000256" key="6">
    <source>
        <dbReference type="ARBA" id="ARBA00022967"/>
    </source>
</evidence>
<keyword evidence="12" id="KW-1185">Reference proteome</keyword>
<evidence type="ECO:0000256" key="1">
    <source>
        <dbReference type="ARBA" id="ARBA00004141"/>
    </source>
</evidence>
<dbReference type="Pfam" id="PF00702">
    <property type="entry name" value="Hydrolase"/>
    <property type="match status" value="1"/>
</dbReference>
<dbReference type="HOGENOM" id="CLU_002360_5_1_14"/>
<dbReference type="SFLD" id="SFLDG00002">
    <property type="entry name" value="C1.7:_P-type_atpase_like"/>
    <property type="match status" value="1"/>
</dbReference>
<dbReference type="eggNOG" id="COG0474">
    <property type="taxonomic scope" value="Bacteria"/>
</dbReference>
<evidence type="ECO:0000256" key="2">
    <source>
        <dbReference type="ARBA" id="ARBA00007228"/>
    </source>
</evidence>
<dbReference type="PRINTS" id="PR00119">
    <property type="entry name" value="CATATPASE"/>
</dbReference>
<dbReference type="GO" id="GO:0016020">
    <property type="term" value="C:membrane"/>
    <property type="evidence" value="ECO:0007669"/>
    <property type="project" value="UniProtKB-SubCell"/>
</dbReference>
<keyword evidence="7 9" id="KW-1133">Transmembrane helix</keyword>
<evidence type="ECO:0000256" key="9">
    <source>
        <dbReference type="SAM" id="Phobius"/>
    </source>
</evidence>
<dbReference type="Proteomes" id="UP000002523">
    <property type="component" value="Chromosome"/>
</dbReference>
<dbReference type="GO" id="GO:0008173">
    <property type="term" value="F:RNA methyltransferase activity"/>
    <property type="evidence" value="ECO:0007669"/>
    <property type="project" value="InterPro"/>
</dbReference>
<feature type="transmembrane region" description="Helical" evidence="9">
    <location>
        <begin position="757"/>
        <end position="774"/>
    </location>
</feature>
<keyword evidence="3" id="KW-0489">Methyltransferase</keyword>
<feature type="transmembrane region" description="Helical" evidence="9">
    <location>
        <begin position="728"/>
        <end position="745"/>
    </location>
</feature>
<dbReference type="Gene3D" id="2.70.150.10">
    <property type="entry name" value="Calcium-transporting ATPase, cytoplasmic transduction domain A"/>
    <property type="match status" value="1"/>
</dbReference>
<dbReference type="InterPro" id="IPR023298">
    <property type="entry name" value="ATPase_P-typ_TM_dom_sf"/>
</dbReference>
<feature type="transmembrane region" description="Helical" evidence="9">
    <location>
        <begin position="620"/>
        <end position="643"/>
    </location>
</feature>
<feature type="transmembrane region" description="Helical" evidence="9">
    <location>
        <begin position="267"/>
        <end position="290"/>
    </location>
</feature>
<dbReference type="Gene3D" id="3.30.1330.30">
    <property type="match status" value="1"/>
</dbReference>
<keyword evidence="6" id="KW-1278">Translocase</keyword>
<dbReference type="Gene3D" id="3.40.1110.10">
    <property type="entry name" value="Calcium-transporting ATPase, cytoplasmic domain N"/>
    <property type="match status" value="1"/>
</dbReference>
<evidence type="ECO:0000313" key="11">
    <source>
        <dbReference type="EMBL" id="BAD04337.1"/>
    </source>
</evidence>
<dbReference type="GO" id="GO:0006396">
    <property type="term" value="P:RNA processing"/>
    <property type="evidence" value="ECO:0007669"/>
    <property type="project" value="InterPro"/>
</dbReference>
<feature type="domain" description="RNA 2-O ribose methyltransferase substrate binding" evidence="10">
    <location>
        <begin position="823"/>
        <end position="895"/>
    </location>
</feature>
<name>Q6YQX1_ONYPE</name>
<dbReference type="InterPro" id="IPR004441">
    <property type="entry name" value="rRNA_MeTrfase_TrmH"/>
</dbReference>
<organism evidence="11 12">
    <name type="scientific">Onion yellows phytoplasma (strain OY-M)</name>
    <dbReference type="NCBI Taxonomy" id="262768"/>
    <lineage>
        <taxon>Bacteria</taxon>
        <taxon>Bacillati</taxon>
        <taxon>Mycoplasmatota</taxon>
        <taxon>Mollicutes</taxon>
        <taxon>Acholeplasmatales</taxon>
        <taxon>Acholeplasmataceae</taxon>
        <taxon>Candidatus Phytoplasma</taxon>
        <taxon>16SrI (Aster yellows group)</taxon>
    </lineage>
</organism>
<dbReference type="SUPFAM" id="SSF55315">
    <property type="entry name" value="L30e-like"/>
    <property type="match status" value="1"/>
</dbReference>
<dbReference type="GO" id="GO:0016887">
    <property type="term" value="F:ATP hydrolysis activity"/>
    <property type="evidence" value="ECO:0007669"/>
    <property type="project" value="InterPro"/>
</dbReference>
<dbReference type="SUPFAM" id="SSF56784">
    <property type="entry name" value="HAD-like"/>
    <property type="match status" value="1"/>
</dbReference>
<dbReference type="EMBL" id="AP006628">
    <property type="protein sequence ID" value="BAD04337.1"/>
    <property type="molecule type" value="Genomic_DNA"/>
</dbReference>
<dbReference type="FunFam" id="3.40.1280.10:FF:000008">
    <property type="entry name" value="Group 3 RNA methyltransferase TrmH"/>
    <property type="match status" value="1"/>
</dbReference>
<dbReference type="InterPro" id="IPR008250">
    <property type="entry name" value="ATPase_P-typ_transduc_dom_A_sf"/>
</dbReference>
<evidence type="ECO:0000256" key="4">
    <source>
        <dbReference type="ARBA" id="ARBA00022679"/>
    </source>
</evidence>
<evidence type="ECO:0000256" key="8">
    <source>
        <dbReference type="ARBA" id="ARBA00023136"/>
    </source>
</evidence>
<dbReference type="SFLD" id="SFLDS00003">
    <property type="entry name" value="Haloacid_Dehalogenase"/>
    <property type="match status" value="1"/>
</dbReference>
<feature type="transmembrane region" description="Helical" evidence="9">
    <location>
        <begin position="1037"/>
        <end position="1054"/>
    </location>
</feature>
<dbReference type="CDD" id="cd18103">
    <property type="entry name" value="SpoU-like_RlmB"/>
    <property type="match status" value="1"/>
</dbReference>
<dbReference type="GO" id="GO:0005524">
    <property type="term" value="F:ATP binding"/>
    <property type="evidence" value="ECO:0007669"/>
    <property type="project" value="InterPro"/>
</dbReference>
<dbReference type="InterPro" id="IPR029064">
    <property type="entry name" value="Ribosomal_eL30-like_sf"/>
</dbReference>
<dbReference type="NCBIfam" id="TIGR00186">
    <property type="entry name" value="rRNA_methyl_3"/>
    <property type="match status" value="1"/>
</dbReference>
<dbReference type="Gene3D" id="1.20.1110.10">
    <property type="entry name" value="Calcium-transporting ATPase, transmembrane domain"/>
    <property type="match status" value="1"/>
</dbReference>
<dbReference type="SUPFAM" id="SSF81653">
    <property type="entry name" value="Calcium ATPase, transduction domain A"/>
    <property type="match status" value="1"/>
</dbReference>
<dbReference type="NCBIfam" id="TIGR01494">
    <property type="entry name" value="ATPase_P-type"/>
    <property type="match status" value="2"/>
</dbReference>
<feature type="transmembrane region" description="Helical" evidence="9">
    <location>
        <begin position="694"/>
        <end position="716"/>
    </location>
</feature>
<dbReference type="InterPro" id="IPR001757">
    <property type="entry name" value="P_typ_ATPase"/>
</dbReference>
<dbReference type="PANTHER" id="PTHR42861">
    <property type="entry name" value="CALCIUM-TRANSPORTING ATPASE"/>
    <property type="match status" value="1"/>
</dbReference>
<sequence length="1056" mass="118474">MWWLCMNESLNNPNIATKQNFTGLTNKQVEQKKTAGQVNVSNYKNSKSIKDILFSNLFNYLNLLILIVALIIIFIEQYEHLFFLVVSLTNVFISVIQEIKAKITLDKVSLLMKNHSQVIRNSQKEKVFSSDLVLGDLLFLEAGEQIAADAKVKSGVLEVNESLLTGESKLVIKKENDFLYSGSYVVSGQSYAEIVAVGSDMYIEKVSQEAKKYKKPTTPLMQNLSLLIKTIIIFVTLFAIILAFFAFNKENNKISGFRQNSLLGLCGMMIAMLPLGLFLLTNISLAVGFVRLAKQKTYAQNLFGIEMLAQINTLCLDKTGTITDGTMQVKKVIPYHPKELDFTKLMNSFLSACPASNSTYNALINKFSPNTFPTSTPYQPSQNLPFSSTRKYSAVEFNNLGTIFLGAPEFILKNNFHLIQKDFETYTKSGYRALLLAKSPEPCISQITCKNQKLHDIPCIPLALIIIKDTIKKDAVTTIDFFQKNGVCVKVISGDNHVAVSQIAQRVGIIDAYKTISLEGLSDQEVIQIATKYNVFGRTSPQQKKILIQTFKQAGQKVAMTGDGVNDILALKEADLSIAMASGSQATCNIANLVLLDSNFSSMPKVVFEGRRIINNLDKISILFFTKTIIAFMLAVAVILFNFLRRPCYYPLSPLKLQFVMDYWSIGIPSLFLSFEKNNEIISKNFLLNNLKKAFPYASLAFISYVLTFGVRIGFVSTQTPDFKQLETVSNFVILLSTFILFTVLFRISKPLNLAKLLLFVAMLMGFMTASFILDVFEEMSQFDKLEKVLLVLIIILSLVITKSPKTPSTKLQIERKQIINMIIYGKNPIKEAIKAQRKIYQLYLDEKIKDHLFIMFLQKHNIAYQLVDKKFLYDLTKQKTHQGVAANVCDYTFYDLDTYLDSAKFQKFLILDAINDPHNLGAILRTVEACALDGVIMSKKHQVPLNSTVAKISCGALEYTKVFLVTNLHQTILKLKKNQVLIVGTDSNSSQSFHQIPKNSSLAIIVGNEGIGIRHLLKQQCDLLVKIPMYGKINSLNVSVAAALMIYSTFIFGDN</sequence>
<dbReference type="SUPFAM" id="SSF75217">
    <property type="entry name" value="alpha/beta knot"/>
    <property type="match status" value="1"/>
</dbReference>
<dbReference type="InterPro" id="IPR029028">
    <property type="entry name" value="Alpha/beta_knot_MTases"/>
</dbReference>
<dbReference type="InterPro" id="IPR023299">
    <property type="entry name" value="ATPase_P-typ_cyto_dom_N"/>
</dbReference>
<dbReference type="Gene3D" id="3.40.50.1000">
    <property type="entry name" value="HAD superfamily/HAD-like"/>
    <property type="match status" value="1"/>
</dbReference>
<dbReference type="GO" id="GO:0005737">
    <property type="term" value="C:cytoplasm"/>
    <property type="evidence" value="ECO:0007669"/>
    <property type="project" value="UniProtKB-ARBA"/>
</dbReference>
<keyword evidence="4" id="KW-0808">Transferase</keyword>
<dbReference type="InterPro" id="IPR029026">
    <property type="entry name" value="tRNA_m1G_MTases_N"/>
</dbReference>
<dbReference type="SFLD" id="SFLDF00027">
    <property type="entry name" value="p-type_atpase"/>
    <property type="match status" value="1"/>
</dbReference>
<feature type="transmembrane region" description="Helical" evidence="9">
    <location>
        <begin position="224"/>
        <end position="247"/>
    </location>
</feature>
<feature type="transmembrane region" description="Helical" evidence="9">
    <location>
        <begin position="57"/>
        <end position="75"/>
    </location>
</feature>
<dbReference type="InterPro" id="IPR023214">
    <property type="entry name" value="HAD_sf"/>
</dbReference>
<evidence type="ECO:0000256" key="7">
    <source>
        <dbReference type="ARBA" id="ARBA00022989"/>
    </source>
</evidence>
<accession>Q6YQX1</accession>
<evidence type="ECO:0000256" key="3">
    <source>
        <dbReference type="ARBA" id="ARBA00022603"/>
    </source>
</evidence>
<dbReference type="InterPro" id="IPR044492">
    <property type="entry name" value="P_typ_ATPase_HD_dom"/>
</dbReference>
<evidence type="ECO:0000313" key="12">
    <source>
        <dbReference type="Proteomes" id="UP000002523"/>
    </source>
</evidence>
<comment type="subcellular location">
    <subcellularLocation>
        <location evidence="1">Membrane</location>
        <topology evidence="1">Multi-pass membrane protein</topology>
    </subcellularLocation>
</comment>
<proteinExistence type="inferred from homology"/>
<dbReference type="InterPro" id="IPR036412">
    <property type="entry name" value="HAD-like_sf"/>
</dbReference>
<gene>
    <name evidence="11" type="primary">mgtA</name>
    <name evidence="11" type="ordered locus">PAM_252</name>
</gene>
<dbReference type="SMART" id="SM00967">
    <property type="entry name" value="SpoU_sub_bind"/>
    <property type="match status" value="1"/>
</dbReference>
<comment type="similarity">
    <text evidence="2">Belongs to the class IV-like SAM-binding methyltransferase superfamily. RNA methyltransferase TrmH family.</text>
</comment>
<dbReference type="AlphaFoldDB" id="Q6YQX1"/>
<evidence type="ECO:0000256" key="5">
    <source>
        <dbReference type="ARBA" id="ARBA00022692"/>
    </source>
</evidence>
<dbReference type="Pfam" id="PF00588">
    <property type="entry name" value="SpoU_methylase"/>
    <property type="match status" value="1"/>
</dbReference>
<dbReference type="PROSITE" id="PS00154">
    <property type="entry name" value="ATPASE_E1_E2"/>
    <property type="match status" value="1"/>
</dbReference>
<evidence type="ECO:0000259" key="10">
    <source>
        <dbReference type="SMART" id="SM00967"/>
    </source>
</evidence>
<dbReference type="Pfam" id="PF00122">
    <property type="entry name" value="E1-E2_ATPase"/>
    <property type="match status" value="1"/>
</dbReference>
<dbReference type="STRING" id="262768.PAM_252"/>